<sequence>MKYLVLLAVLAVVYGLWRSGQRRAAPPPPPAGNPLPEPMVRCARCGVHLPRSQALQQDGRSYCSAAHQREG</sequence>
<protein>
    <recommendedName>
        <fullName evidence="3">Deaminase</fullName>
    </recommendedName>
</protein>
<accession>A0A2P1NPJ8</accession>
<evidence type="ECO:0000313" key="1">
    <source>
        <dbReference type="EMBL" id="AVP58981.1"/>
    </source>
</evidence>
<dbReference type="AlphaFoldDB" id="A0A2P1NPJ8"/>
<organism evidence="1 2">
    <name type="scientific">Pulveribacter suum</name>
    <dbReference type="NCBI Taxonomy" id="2116657"/>
    <lineage>
        <taxon>Bacteria</taxon>
        <taxon>Pseudomonadati</taxon>
        <taxon>Pseudomonadota</taxon>
        <taxon>Betaproteobacteria</taxon>
        <taxon>Burkholderiales</taxon>
        <taxon>Comamonadaceae</taxon>
        <taxon>Pulveribacter</taxon>
    </lineage>
</organism>
<keyword evidence="2" id="KW-1185">Reference proteome</keyword>
<dbReference type="OrthoDB" id="9814432at2"/>
<evidence type="ECO:0008006" key="3">
    <source>
        <dbReference type="Google" id="ProtNLM"/>
    </source>
</evidence>
<dbReference type="Proteomes" id="UP000241829">
    <property type="component" value="Chromosome"/>
</dbReference>
<proteinExistence type="predicted"/>
<name>A0A2P1NPJ8_9BURK</name>
<gene>
    <name evidence="1" type="ORF">C7H73_04375</name>
</gene>
<evidence type="ECO:0000313" key="2">
    <source>
        <dbReference type="Proteomes" id="UP000241829"/>
    </source>
</evidence>
<dbReference type="InterPro" id="IPR049708">
    <property type="entry name" value="PP0621-like"/>
</dbReference>
<dbReference type="NCBIfam" id="NF041023">
    <property type="entry name" value="PP0621_fam"/>
    <property type="match status" value="1"/>
</dbReference>
<dbReference type="EMBL" id="CP027792">
    <property type="protein sequence ID" value="AVP58981.1"/>
    <property type="molecule type" value="Genomic_DNA"/>
</dbReference>
<dbReference type="KEGG" id="melm:C7H73_04375"/>
<reference evidence="2" key="1">
    <citation type="submission" date="2018-03" db="EMBL/GenBank/DDBJ databases">
        <title>Genome sequencing of Melaminivora sp. strain SC2-7.</title>
        <authorList>
            <person name="Kim S.-J."/>
            <person name="Heo J."/>
            <person name="Ahn J.-H."/>
            <person name="Kwon S.-W."/>
        </authorList>
    </citation>
    <scope>NUCLEOTIDE SEQUENCE [LARGE SCALE GENOMIC DNA]</scope>
    <source>
        <strain evidence="2">SC2-7</strain>
    </source>
</reference>